<evidence type="ECO:0000256" key="10">
    <source>
        <dbReference type="RuleBase" id="RU000461"/>
    </source>
</evidence>
<evidence type="ECO:0000256" key="3">
    <source>
        <dbReference type="ARBA" id="ARBA00010617"/>
    </source>
</evidence>
<keyword evidence="12" id="KW-1185">Reference proteome</keyword>
<accession>A0A4Z0A823</accession>
<dbReference type="GO" id="GO:0004497">
    <property type="term" value="F:monooxygenase activity"/>
    <property type="evidence" value="ECO:0007669"/>
    <property type="project" value="UniProtKB-KW"/>
</dbReference>
<dbReference type="PRINTS" id="PR00463">
    <property type="entry name" value="EP450I"/>
</dbReference>
<keyword evidence="7 9" id="KW-0408">Iron</keyword>
<comment type="similarity">
    <text evidence="3 10">Belongs to the cytochrome P450 family.</text>
</comment>
<evidence type="ECO:0000256" key="6">
    <source>
        <dbReference type="ARBA" id="ARBA00023002"/>
    </source>
</evidence>
<keyword evidence="4 9" id="KW-0349">Heme</keyword>
<keyword evidence="5 9" id="KW-0479">Metal-binding</keyword>
<evidence type="ECO:0000256" key="1">
    <source>
        <dbReference type="ARBA" id="ARBA00001971"/>
    </source>
</evidence>
<dbReference type="InterPro" id="IPR002401">
    <property type="entry name" value="Cyt_P450_E_grp-I"/>
</dbReference>
<evidence type="ECO:0000256" key="9">
    <source>
        <dbReference type="PIRSR" id="PIRSR602401-1"/>
    </source>
</evidence>
<feature type="binding site" description="axial binding residue" evidence="9">
    <location>
        <position position="433"/>
    </location>
    <ligand>
        <name>heme</name>
        <dbReference type="ChEBI" id="CHEBI:30413"/>
    </ligand>
    <ligandPart>
        <name>Fe</name>
        <dbReference type="ChEBI" id="CHEBI:18248"/>
    </ligandPart>
</feature>
<comment type="pathway">
    <text evidence="2">Secondary metabolite biosynthesis.</text>
</comment>
<sequence length="506" mass="56370">MTVSLDAQAVALVLGLFGTVYLYQASKKKQGGLPLPPGPKRLPVIGNLLDMPKGREWLVYEEWGKKYNSDILHADVFGTHIVVVNSAKAANELFDKRSTIYSDRPTLRALTSILKLEWVLGFIPYGQHWRNVRKGFHMHFHPAATLNYHPIEIRATSRLLENLLEEPVKFMDHLRTMAGEIILGIAYGIDVKPRDDPFVDTAEKTLHSIALGATEGSIFDLLPALLHFPSWFPGVGFKKEAQKWIPYNIGMVEDPYRRAKELLAEGSPTESVVSVAINQLRPGEDEYMAKHVPANMYLAGADTTVSALGTFFLAMSLYPEAQRKAQAEIDAVIGNERLPDFSDQDSLPYVGALVKEVLRWRQVVPLAIPHRLTEDDVYEGMFLPAGSIVFGNSWAILHDESVFPDANSFKPEHFLDPSVKYPEAAFGFGRRICPGRFMARASVWIAVACMLATFEITKARDENGKEIEPRDEYTSGIVSYPVAFQCQVKPRSKAAEAVIKSSAPLA</sequence>
<evidence type="ECO:0000256" key="2">
    <source>
        <dbReference type="ARBA" id="ARBA00005179"/>
    </source>
</evidence>
<evidence type="ECO:0000256" key="8">
    <source>
        <dbReference type="ARBA" id="ARBA00023033"/>
    </source>
</evidence>
<keyword evidence="8 10" id="KW-0503">Monooxygenase</keyword>
<evidence type="ECO:0000256" key="4">
    <source>
        <dbReference type="ARBA" id="ARBA00022617"/>
    </source>
</evidence>
<reference evidence="11 12" key="1">
    <citation type="submission" date="2019-02" db="EMBL/GenBank/DDBJ databases">
        <title>Genome sequencing of the rare red list fungi Hericium alpestre (H. flagellum).</title>
        <authorList>
            <person name="Buettner E."/>
            <person name="Kellner H."/>
        </authorList>
    </citation>
    <scope>NUCLEOTIDE SEQUENCE [LARGE SCALE GENOMIC DNA]</scope>
    <source>
        <strain evidence="11 12">DSM 108284</strain>
    </source>
</reference>
<comment type="cofactor">
    <cofactor evidence="1 9">
        <name>heme</name>
        <dbReference type="ChEBI" id="CHEBI:30413"/>
    </cofactor>
</comment>
<dbReference type="GO" id="GO:0020037">
    <property type="term" value="F:heme binding"/>
    <property type="evidence" value="ECO:0007669"/>
    <property type="project" value="InterPro"/>
</dbReference>
<dbReference type="SUPFAM" id="SSF48264">
    <property type="entry name" value="Cytochrome P450"/>
    <property type="match status" value="1"/>
</dbReference>
<keyword evidence="6 10" id="KW-0560">Oxidoreductase</keyword>
<comment type="caution">
    <text evidence="11">The sequence shown here is derived from an EMBL/GenBank/DDBJ whole genome shotgun (WGS) entry which is preliminary data.</text>
</comment>
<dbReference type="Pfam" id="PF00067">
    <property type="entry name" value="p450"/>
    <property type="match status" value="1"/>
</dbReference>
<dbReference type="EMBL" id="SFCI01000110">
    <property type="protein sequence ID" value="TFY82421.1"/>
    <property type="molecule type" value="Genomic_DNA"/>
</dbReference>
<gene>
    <name evidence="11" type="ORF">EWM64_g1591</name>
</gene>
<dbReference type="PRINTS" id="PR00385">
    <property type="entry name" value="P450"/>
</dbReference>
<dbReference type="STRING" id="135208.A0A4Z0A823"/>
<dbReference type="PROSITE" id="PS00086">
    <property type="entry name" value="CYTOCHROME_P450"/>
    <property type="match status" value="1"/>
</dbReference>
<dbReference type="AlphaFoldDB" id="A0A4Z0A823"/>
<dbReference type="PANTHER" id="PTHR46300:SF7">
    <property type="entry name" value="P450, PUTATIVE (EUROFUNG)-RELATED"/>
    <property type="match status" value="1"/>
</dbReference>
<evidence type="ECO:0000256" key="5">
    <source>
        <dbReference type="ARBA" id="ARBA00022723"/>
    </source>
</evidence>
<evidence type="ECO:0000313" key="12">
    <source>
        <dbReference type="Proteomes" id="UP000298061"/>
    </source>
</evidence>
<organism evidence="11 12">
    <name type="scientific">Hericium alpestre</name>
    <dbReference type="NCBI Taxonomy" id="135208"/>
    <lineage>
        <taxon>Eukaryota</taxon>
        <taxon>Fungi</taxon>
        <taxon>Dikarya</taxon>
        <taxon>Basidiomycota</taxon>
        <taxon>Agaricomycotina</taxon>
        <taxon>Agaricomycetes</taxon>
        <taxon>Russulales</taxon>
        <taxon>Hericiaceae</taxon>
        <taxon>Hericium</taxon>
    </lineage>
</organism>
<proteinExistence type="inferred from homology"/>
<dbReference type="InterPro" id="IPR017972">
    <property type="entry name" value="Cyt_P450_CS"/>
</dbReference>
<evidence type="ECO:0000256" key="7">
    <source>
        <dbReference type="ARBA" id="ARBA00023004"/>
    </source>
</evidence>
<dbReference type="InterPro" id="IPR001128">
    <property type="entry name" value="Cyt_P450"/>
</dbReference>
<protein>
    <recommendedName>
        <fullName evidence="13">Cytochrome P450</fullName>
    </recommendedName>
</protein>
<dbReference type="CDD" id="cd11065">
    <property type="entry name" value="CYP64-like"/>
    <property type="match status" value="1"/>
</dbReference>
<dbReference type="Gene3D" id="1.10.630.10">
    <property type="entry name" value="Cytochrome P450"/>
    <property type="match status" value="1"/>
</dbReference>
<dbReference type="InterPro" id="IPR036396">
    <property type="entry name" value="Cyt_P450_sf"/>
</dbReference>
<evidence type="ECO:0008006" key="13">
    <source>
        <dbReference type="Google" id="ProtNLM"/>
    </source>
</evidence>
<dbReference type="GO" id="GO:0016705">
    <property type="term" value="F:oxidoreductase activity, acting on paired donors, with incorporation or reduction of molecular oxygen"/>
    <property type="evidence" value="ECO:0007669"/>
    <property type="project" value="InterPro"/>
</dbReference>
<dbReference type="OrthoDB" id="2789670at2759"/>
<evidence type="ECO:0000313" key="11">
    <source>
        <dbReference type="EMBL" id="TFY82421.1"/>
    </source>
</evidence>
<dbReference type="Proteomes" id="UP000298061">
    <property type="component" value="Unassembled WGS sequence"/>
</dbReference>
<dbReference type="GO" id="GO:0005506">
    <property type="term" value="F:iron ion binding"/>
    <property type="evidence" value="ECO:0007669"/>
    <property type="project" value="InterPro"/>
</dbReference>
<name>A0A4Z0A823_9AGAM</name>
<dbReference type="InterPro" id="IPR050364">
    <property type="entry name" value="Cytochrome_P450_fung"/>
</dbReference>
<dbReference type="PANTHER" id="PTHR46300">
    <property type="entry name" value="P450, PUTATIVE (EUROFUNG)-RELATED-RELATED"/>
    <property type="match status" value="1"/>
</dbReference>